<dbReference type="Pfam" id="PF02895">
    <property type="entry name" value="H-kinase_dim"/>
    <property type="match status" value="1"/>
</dbReference>
<dbReference type="Gene3D" id="1.20.120.160">
    <property type="entry name" value="HPT domain"/>
    <property type="match status" value="1"/>
</dbReference>
<comment type="caution">
    <text evidence="16">The sequence shown here is derived from an EMBL/GenBank/DDBJ whole genome shotgun (WGS) entry which is preliminary data.</text>
</comment>
<dbReference type="SUPFAM" id="SSF50341">
    <property type="entry name" value="CheW-like"/>
    <property type="match status" value="1"/>
</dbReference>
<evidence type="ECO:0000259" key="14">
    <source>
        <dbReference type="PROSITE" id="PS50851"/>
    </source>
</evidence>
<keyword evidence="5 12" id="KW-0597">Phosphoprotein</keyword>
<dbReference type="GO" id="GO:0006935">
    <property type="term" value="P:chemotaxis"/>
    <property type="evidence" value="ECO:0007669"/>
    <property type="project" value="UniProtKB-KW"/>
</dbReference>
<dbReference type="SMART" id="SM01231">
    <property type="entry name" value="H-kinase_dim"/>
    <property type="match status" value="1"/>
</dbReference>
<dbReference type="SUPFAM" id="SSF47226">
    <property type="entry name" value="Histidine-containing phosphotransfer domain, HPT domain"/>
    <property type="match status" value="1"/>
</dbReference>
<proteinExistence type="predicted"/>
<evidence type="ECO:0000256" key="9">
    <source>
        <dbReference type="ARBA" id="ARBA00022840"/>
    </source>
</evidence>
<dbReference type="PANTHER" id="PTHR43395">
    <property type="entry name" value="SENSOR HISTIDINE KINASE CHEA"/>
    <property type="match status" value="1"/>
</dbReference>
<keyword evidence="10" id="KW-0902">Two-component regulatory system</keyword>
<dbReference type="InterPro" id="IPR002545">
    <property type="entry name" value="CheW-lke_dom"/>
</dbReference>
<dbReference type="GO" id="GO:0000155">
    <property type="term" value="F:phosphorelay sensor kinase activity"/>
    <property type="evidence" value="ECO:0007669"/>
    <property type="project" value="InterPro"/>
</dbReference>
<evidence type="ECO:0000259" key="13">
    <source>
        <dbReference type="PROSITE" id="PS50109"/>
    </source>
</evidence>
<keyword evidence="17" id="KW-1185">Reference proteome</keyword>
<dbReference type="Gene3D" id="3.30.565.10">
    <property type="entry name" value="Histidine kinase-like ATPase, C-terminal domain"/>
    <property type="match status" value="1"/>
</dbReference>
<keyword evidence="6 16" id="KW-0808">Transferase</keyword>
<organism evidence="16 17">
    <name type="scientific">Cesiribacter andamanensis AMV16</name>
    <dbReference type="NCBI Taxonomy" id="1279009"/>
    <lineage>
        <taxon>Bacteria</taxon>
        <taxon>Pseudomonadati</taxon>
        <taxon>Bacteroidota</taxon>
        <taxon>Cytophagia</taxon>
        <taxon>Cytophagales</taxon>
        <taxon>Cesiribacteraceae</taxon>
        <taxon>Cesiribacter</taxon>
    </lineage>
</organism>
<sequence>MIEHLKQKYLEEAHDLLLELEQTLLLLEQNPAAAEGVETAFRVMHTLKGSSGMFGYQQIGELVHLLESGYDAIRASGSPFPHALLNLSLEAVDHIRLLLDAAAAATEACQTTHRLLLKRAAEMLYEVVPATDSSTAPTRQELTSWALLFAPQADLFKNGTNPLYILEDLASLGQLHTFADTQLLPPAQALDPRCCYLSWKLLLVTDAPESDIRDCFLFVEGSCRLELHPLGPGNCLSSLSEPATAELARQVREGLSWEQFLEQLQQPGAAVAAGPGQLPTADSLPEAEGGAAGLQTRGAASIRVASDKLDDLMNLVSELVANQERLSLLAELSLQPELAGVAEEIEKITRQLRDKTFDICLVPIGSMLTRFKRLVRDLSQELNKNIVFEAEGVETELDKNVIQNLSDCLVHIFRNSIDHGIEGEQERLRKGKPAQGKIVLKAYTSGTNVVIEVQDDGAGIDLQKVQQKALQKGLIGPEDTLSEQEVLELLFMPGFSTAQGVTAVSGRGVGMDVVRRNMRELRGEVTLSSRQDAGTTLTLTLPLTISIIDGLMVRIGDTDFVLPLSFVEKSYSITPGQLSAAFNNQLVLDGEPMLYANLADAFGCPGVGRQSFGVVVKTGQQKMLLLVDAILGEYQAVLKPLGRFYLEQDFLSGGSLKGDGTVALVIDPQKLIQDIIQKTAISI</sequence>
<dbReference type="PROSITE" id="PS50894">
    <property type="entry name" value="HPT"/>
    <property type="match status" value="1"/>
</dbReference>
<dbReference type="Proteomes" id="UP000011910">
    <property type="component" value="Unassembled WGS sequence"/>
</dbReference>
<dbReference type="STRING" id="1279009.ADICEAN_00851"/>
<keyword evidence="9" id="KW-0067">ATP-binding</keyword>
<dbReference type="InterPro" id="IPR051315">
    <property type="entry name" value="Bact_Chemotaxis_CheA"/>
</dbReference>
<dbReference type="InterPro" id="IPR004358">
    <property type="entry name" value="Sig_transdc_His_kin-like_C"/>
</dbReference>
<dbReference type="Pfam" id="PF01627">
    <property type="entry name" value="Hpt"/>
    <property type="match status" value="1"/>
</dbReference>
<comment type="catalytic activity">
    <reaction evidence="1">
        <text>ATP + protein L-histidine = ADP + protein N-phospho-L-histidine.</text>
        <dbReference type="EC" id="2.7.13.3"/>
    </reaction>
</comment>
<dbReference type="EMBL" id="AODQ01000013">
    <property type="protein sequence ID" value="EMR03980.1"/>
    <property type="molecule type" value="Genomic_DNA"/>
</dbReference>
<feature type="domain" description="CheW-like" evidence="14">
    <location>
        <begin position="547"/>
        <end position="677"/>
    </location>
</feature>
<dbReference type="SUPFAM" id="SSF47384">
    <property type="entry name" value="Homodimeric domain of signal transducing histidine kinase"/>
    <property type="match status" value="1"/>
</dbReference>
<evidence type="ECO:0000256" key="4">
    <source>
        <dbReference type="ARBA" id="ARBA00022500"/>
    </source>
</evidence>
<dbReference type="InterPro" id="IPR004105">
    <property type="entry name" value="CheA-like_dim"/>
</dbReference>
<dbReference type="InterPro" id="IPR005467">
    <property type="entry name" value="His_kinase_dom"/>
</dbReference>
<dbReference type="PROSITE" id="PS50851">
    <property type="entry name" value="CHEW"/>
    <property type="match status" value="1"/>
</dbReference>
<gene>
    <name evidence="16" type="primary">cheA</name>
    <name evidence="16" type="ORF">ADICEAN_00851</name>
</gene>
<dbReference type="PROSITE" id="PS50109">
    <property type="entry name" value="HIS_KIN"/>
    <property type="match status" value="1"/>
</dbReference>
<comment type="function">
    <text evidence="11">Involved in the transmission of sensory signals from the chemoreceptors to the flagellar motors. CheA is autophosphorylated; it can transfer its phosphate group to either CheB or CheY.</text>
</comment>
<dbReference type="PRINTS" id="PR00344">
    <property type="entry name" value="BCTRLSENSOR"/>
</dbReference>
<evidence type="ECO:0000256" key="11">
    <source>
        <dbReference type="ARBA" id="ARBA00035100"/>
    </source>
</evidence>
<name>M7NQH8_9BACT</name>
<dbReference type="Gene3D" id="2.30.30.40">
    <property type="entry name" value="SH3 Domains"/>
    <property type="match status" value="1"/>
</dbReference>
<dbReference type="Pfam" id="PF01584">
    <property type="entry name" value="CheW"/>
    <property type="match status" value="1"/>
</dbReference>
<dbReference type="eggNOG" id="COG0643">
    <property type="taxonomic scope" value="Bacteria"/>
</dbReference>
<dbReference type="GO" id="GO:0005524">
    <property type="term" value="F:ATP binding"/>
    <property type="evidence" value="ECO:0007669"/>
    <property type="project" value="UniProtKB-KW"/>
</dbReference>
<feature type="modified residue" description="Phosphohistidine" evidence="12">
    <location>
        <position position="45"/>
    </location>
</feature>
<evidence type="ECO:0000256" key="7">
    <source>
        <dbReference type="ARBA" id="ARBA00022741"/>
    </source>
</evidence>
<evidence type="ECO:0000259" key="15">
    <source>
        <dbReference type="PROSITE" id="PS50894"/>
    </source>
</evidence>
<keyword evidence="7" id="KW-0547">Nucleotide-binding</keyword>
<dbReference type="SUPFAM" id="SSF55874">
    <property type="entry name" value="ATPase domain of HSP90 chaperone/DNA topoisomerase II/histidine kinase"/>
    <property type="match status" value="1"/>
</dbReference>
<evidence type="ECO:0000256" key="1">
    <source>
        <dbReference type="ARBA" id="ARBA00000085"/>
    </source>
</evidence>
<dbReference type="InterPro" id="IPR036641">
    <property type="entry name" value="HPT_dom_sf"/>
</dbReference>
<evidence type="ECO:0000313" key="17">
    <source>
        <dbReference type="Proteomes" id="UP000011910"/>
    </source>
</evidence>
<dbReference type="Pfam" id="PF02518">
    <property type="entry name" value="HATPase_c"/>
    <property type="match status" value="1"/>
</dbReference>
<dbReference type="RefSeq" id="WP_009194253.1">
    <property type="nucleotide sequence ID" value="NZ_AODQ01000013.1"/>
</dbReference>
<keyword evidence="8" id="KW-0418">Kinase</keyword>
<dbReference type="SMART" id="SM00260">
    <property type="entry name" value="CheW"/>
    <property type="match status" value="1"/>
</dbReference>
<dbReference type="FunFam" id="3.30.565.10:FF:000016">
    <property type="entry name" value="Chemotaxis protein CheA, putative"/>
    <property type="match status" value="1"/>
</dbReference>
<dbReference type="CDD" id="cd00088">
    <property type="entry name" value="HPT"/>
    <property type="match status" value="1"/>
</dbReference>
<evidence type="ECO:0000256" key="3">
    <source>
        <dbReference type="ARBA" id="ARBA00021495"/>
    </source>
</evidence>
<dbReference type="InterPro" id="IPR008207">
    <property type="entry name" value="Sig_transdc_His_kin_Hpt_dom"/>
</dbReference>
<dbReference type="InterPro" id="IPR036890">
    <property type="entry name" value="HATPase_C_sf"/>
</dbReference>
<evidence type="ECO:0000256" key="5">
    <source>
        <dbReference type="ARBA" id="ARBA00022553"/>
    </source>
</evidence>
<dbReference type="GO" id="GO:0005737">
    <property type="term" value="C:cytoplasm"/>
    <property type="evidence" value="ECO:0007669"/>
    <property type="project" value="InterPro"/>
</dbReference>
<evidence type="ECO:0000313" key="16">
    <source>
        <dbReference type="EMBL" id="EMR03980.1"/>
    </source>
</evidence>
<keyword evidence="4" id="KW-0145">Chemotaxis</keyword>
<dbReference type="Gene3D" id="1.10.287.560">
    <property type="entry name" value="Histidine kinase CheA-like, homodimeric domain"/>
    <property type="match status" value="1"/>
</dbReference>
<dbReference type="InterPro" id="IPR036061">
    <property type="entry name" value="CheW-like_dom_sf"/>
</dbReference>
<dbReference type="InterPro" id="IPR003594">
    <property type="entry name" value="HATPase_dom"/>
</dbReference>
<evidence type="ECO:0000256" key="2">
    <source>
        <dbReference type="ARBA" id="ARBA00012438"/>
    </source>
</evidence>
<feature type="domain" description="Histidine kinase" evidence="13">
    <location>
        <begin position="342"/>
        <end position="545"/>
    </location>
</feature>
<evidence type="ECO:0000256" key="10">
    <source>
        <dbReference type="ARBA" id="ARBA00023012"/>
    </source>
</evidence>
<dbReference type="SMART" id="SM00073">
    <property type="entry name" value="HPT"/>
    <property type="match status" value="1"/>
</dbReference>
<protein>
    <recommendedName>
        <fullName evidence="3">Chemotaxis protein CheA</fullName>
        <ecNumber evidence="2">2.7.13.3</ecNumber>
    </recommendedName>
</protein>
<reference evidence="16 17" key="1">
    <citation type="journal article" date="2013" name="Genome Announc.">
        <title>Draft Genome Sequence of Cesiribacter andamanensis Strain AMV16T, Isolated from a Soil Sample from a Mud Volcano in the Andaman Islands, India.</title>
        <authorList>
            <person name="Shivaji S."/>
            <person name="Ara S."/>
            <person name="Begum Z."/>
            <person name="Srinivas T.N."/>
            <person name="Singh A."/>
            <person name="Kumar Pinnaka A."/>
        </authorList>
    </citation>
    <scope>NUCLEOTIDE SEQUENCE [LARGE SCALE GENOMIC DNA]</scope>
    <source>
        <strain evidence="16 17">AMV16</strain>
    </source>
</reference>
<dbReference type="InterPro" id="IPR037006">
    <property type="entry name" value="CheA-like_homodim_sf"/>
</dbReference>
<dbReference type="InterPro" id="IPR036097">
    <property type="entry name" value="HisK_dim/P_sf"/>
</dbReference>
<dbReference type="EC" id="2.7.13.3" evidence="2"/>
<feature type="domain" description="HPt" evidence="15">
    <location>
        <begin position="1"/>
        <end position="102"/>
    </location>
</feature>
<dbReference type="PATRIC" id="fig|1279009.4.peg.860"/>
<evidence type="ECO:0000256" key="12">
    <source>
        <dbReference type="PROSITE-ProRule" id="PRU00110"/>
    </source>
</evidence>
<evidence type="ECO:0000256" key="8">
    <source>
        <dbReference type="ARBA" id="ARBA00022777"/>
    </source>
</evidence>
<accession>M7NQH8</accession>
<dbReference type="SMART" id="SM00387">
    <property type="entry name" value="HATPase_c"/>
    <property type="match status" value="1"/>
</dbReference>
<dbReference type="PANTHER" id="PTHR43395:SF10">
    <property type="entry name" value="CHEMOTAXIS PROTEIN CHEA"/>
    <property type="match status" value="1"/>
</dbReference>
<dbReference type="OrthoDB" id="9803176at2"/>
<dbReference type="AlphaFoldDB" id="M7NQH8"/>
<evidence type="ECO:0000256" key="6">
    <source>
        <dbReference type="ARBA" id="ARBA00022679"/>
    </source>
</evidence>